<evidence type="ECO:0000313" key="2">
    <source>
        <dbReference type="Proteomes" id="UP000076442"/>
    </source>
</evidence>
<gene>
    <name evidence="1" type="ORF">B4122_1178</name>
</gene>
<reference evidence="1 2" key="1">
    <citation type="submission" date="2015-09" db="EMBL/GenBank/DDBJ databases">
        <title>Spore heat resistance.</title>
        <authorList>
            <person name="Boekhorst J."/>
            <person name="Berendsen E.M."/>
            <person name="Wells-Bennik M.H."/>
            <person name="Kuipers O.P."/>
        </authorList>
    </citation>
    <scope>NUCLEOTIDE SEQUENCE [LARGE SCALE GENOMIC DNA]</scope>
    <source>
        <strain evidence="1 2">B4122</strain>
    </source>
</reference>
<dbReference type="Proteomes" id="UP000076442">
    <property type="component" value="Unassembled WGS sequence"/>
</dbReference>
<evidence type="ECO:0000313" key="1">
    <source>
        <dbReference type="EMBL" id="KZD93346.1"/>
    </source>
</evidence>
<sequence length="130" mass="15547">MPNIISKEQDEAIKYFRNKLNLSDKDLYIPLINFELLRDKNEQYANVLYELYKNDPYLFIRALKEGYVVNQPIEFDEAIVRFFNGEELAIVHKTTSRRYNVNVKMKQLPDGFHCKQWICGYGVNLFEKEK</sequence>
<comment type="caution">
    <text evidence="1">The sequence shown here is derived from an EMBL/GenBank/DDBJ whole genome shotgun (WGS) entry which is preliminary data.</text>
</comment>
<accession>A0AAP1HAC5</accession>
<protein>
    <submittedName>
        <fullName evidence="1">Uncharacterized protein</fullName>
    </submittedName>
</protein>
<dbReference type="AlphaFoldDB" id="A0AAP1HAC5"/>
<dbReference type="EMBL" id="LJZV01000005">
    <property type="protein sequence ID" value="KZD93346.1"/>
    <property type="molecule type" value="Genomic_DNA"/>
</dbReference>
<proteinExistence type="predicted"/>
<organism evidence="1 2">
    <name type="scientific">Bacillus subtilis</name>
    <dbReference type="NCBI Taxonomy" id="1423"/>
    <lineage>
        <taxon>Bacteria</taxon>
        <taxon>Bacillati</taxon>
        <taxon>Bacillota</taxon>
        <taxon>Bacilli</taxon>
        <taxon>Bacillales</taxon>
        <taxon>Bacillaceae</taxon>
        <taxon>Bacillus</taxon>
    </lineage>
</organism>
<name>A0AAP1HAC5_BACIU</name>